<evidence type="ECO:0000313" key="1">
    <source>
        <dbReference type="EMBL" id="WWM65459.1"/>
    </source>
</evidence>
<accession>A0ABZ2FMN3</accession>
<dbReference type="Proteomes" id="UP001372714">
    <property type="component" value="Chromosome"/>
</dbReference>
<sequence length="95" mass="11209">MKGLIISRKVLEKLAVKHGVTPREVEQCFDNCDGEHLEDRRERHRTNPITRWFVAETNQGRKLKILFIFRNGKVYLKSAYLADEKAIEIYNDNAY</sequence>
<evidence type="ECO:0000313" key="2">
    <source>
        <dbReference type="Proteomes" id="UP001372714"/>
    </source>
</evidence>
<proteinExistence type="predicted"/>
<organism evidence="1 2">
    <name type="scientific">Pseudomonas benzopyrenica</name>
    <dbReference type="NCBI Taxonomy" id="2993566"/>
    <lineage>
        <taxon>Bacteria</taxon>
        <taxon>Pseudomonadati</taxon>
        <taxon>Pseudomonadota</taxon>
        <taxon>Gammaproteobacteria</taxon>
        <taxon>Pseudomonadales</taxon>
        <taxon>Pseudomonadaceae</taxon>
        <taxon>Pseudomonas</taxon>
    </lineage>
</organism>
<dbReference type="GO" id="GO:0016787">
    <property type="term" value="F:hydrolase activity"/>
    <property type="evidence" value="ECO:0007669"/>
    <property type="project" value="UniProtKB-KW"/>
</dbReference>
<gene>
    <name evidence="1" type="ORF">V6W80_17270</name>
</gene>
<dbReference type="RefSeq" id="WP_338544924.1">
    <property type="nucleotide sequence ID" value="NZ_CP145723.1"/>
</dbReference>
<protein>
    <submittedName>
        <fullName evidence="1">ADP-ribosyl-(Dinitrogen reductase) hydrolase</fullName>
    </submittedName>
</protein>
<dbReference type="EMBL" id="CP145723">
    <property type="protein sequence ID" value="WWM65459.1"/>
    <property type="molecule type" value="Genomic_DNA"/>
</dbReference>
<keyword evidence="2" id="KW-1185">Reference proteome</keyword>
<keyword evidence="1" id="KW-0378">Hydrolase</keyword>
<reference evidence="1 2" key="1">
    <citation type="submission" date="2024-02" db="EMBL/GenBank/DDBJ databases">
        <title>The whole genome sequence of Pseudomonas benzopyrenica MLY92.</title>
        <authorList>
            <person name="Liu Y."/>
        </authorList>
    </citation>
    <scope>NUCLEOTIDE SEQUENCE [LARGE SCALE GENOMIC DNA]</scope>
    <source>
        <strain evidence="1 2">MLY92</strain>
    </source>
</reference>
<name>A0ABZ2FMN3_9PSED</name>